<dbReference type="OrthoDB" id="8806090at2759"/>
<proteinExistence type="predicted"/>
<dbReference type="GeneID" id="117647102"/>
<feature type="compositionally biased region" description="Low complexity" evidence="1">
    <location>
        <begin position="383"/>
        <end position="399"/>
    </location>
</feature>
<evidence type="ECO:0000313" key="3">
    <source>
        <dbReference type="RefSeq" id="XP_034244513.1"/>
    </source>
</evidence>
<name>A0A6P8ZPQ5_THRPL</name>
<keyword evidence="2" id="KW-1185">Reference proteome</keyword>
<dbReference type="Proteomes" id="UP000515158">
    <property type="component" value="Unplaced"/>
</dbReference>
<feature type="compositionally biased region" description="Acidic residues" evidence="1">
    <location>
        <begin position="373"/>
        <end position="382"/>
    </location>
</feature>
<feature type="region of interest" description="Disordered" evidence="1">
    <location>
        <begin position="63"/>
        <end position="151"/>
    </location>
</feature>
<dbReference type="RefSeq" id="XP_034244513.1">
    <property type="nucleotide sequence ID" value="XM_034388622.1"/>
</dbReference>
<evidence type="ECO:0000313" key="2">
    <source>
        <dbReference type="Proteomes" id="UP000515158"/>
    </source>
</evidence>
<gene>
    <name evidence="3 4" type="primary">LOC117647102</name>
</gene>
<sequence length="399" mass="44480">MRRQIIPEAHGCARWRVKITPEKRIEMENSKLVMSQIFRNTLAKDWPWEKIDKRILDTFPLQREDINGQTKPRARRARGAGGAGGASHTGQAGGSGAGPTGQSGRSGQTEGSGQTGQAGTSGAGQAGTSGAGQAGQQATETGQENRKTTQQLSTEWPFLFRGRGMLTHFNELTQINWLEKLDEFQDDFEPYSFIKFLSTLKELESSSTRRKYKRAVKNKTCKYPKIVATVLMLAQFYKEDESESVIEIEKTTKINEVQDIDGLVLPPTPCLLSLGPVFEAKGFFFSIDSNVVSSAKSFKEGLTLLFCSYFVMNIKYAPHAGNTLDFLQRVVAKIEPERGTKMSKKNYKQPLSERLQTLLDRYANWEKAQQTEQDQEQEDQNADDFSNSGNDGNTSSTSE</sequence>
<protein>
    <submittedName>
        <fullName evidence="3 4">Uncharacterized protein LOC117647102</fullName>
    </submittedName>
</protein>
<feature type="region of interest" description="Disordered" evidence="1">
    <location>
        <begin position="366"/>
        <end position="399"/>
    </location>
</feature>
<dbReference type="PANTHER" id="PTHR31025">
    <property type="entry name" value="SI:CH211-196P9.1-RELATED"/>
    <property type="match status" value="1"/>
</dbReference>
<feature type="compositionally biased region" description="Gly residues" evidence="1">
    <location>
        <begin position="79"/>
        <end position="101"/>
    </location>
</feature>
<dbReference type="KEGG" id="tpal:117647102"/>
<feature type="compositionally biased region" description="Gly residues" evidence="1">
    <location>
        <begin position="113"/>
        <end position="133"/>
    </location>
</feature>
<dbReference type="PANTHER" id="PTHR31025:SF22">
    <property type="entry name" value="IP13529P"/>
    <property type="match status" value="1"/>
</dbReference>
<evidence type="ECO:0000256" key="1">
    <source>
        <dbReference type="SAM" id="MobiDB-lite"/>
    </source>
</evidence>
<dbReference type="AlphaFoldDB" id="A0A6P8ZPQ5"/>
<reference evidence="3 4" key="1">
    <citation type="submission" date="2025-04" db="UniProtKB">
        <authorList>
            <consortium name="RefSeq"/>
        </authorList>
    </citation>
    <scope>IDENTIFICATION</scope>
    <source>
        <tissue evidence="3 4">Total insect</tissue>
    </source>
</reference>
<organism evidence="4">
    <name type="scientific">Thrips palmi</name>
    <name type="common">Melon thrips</name>
    <dbReference type="NCBI Taxonomy" id="161013"/>
    <lineage>
        <taxon>Eukaryota</taxon>
        <taxon>Metazoa</taxon>
        <taxon>Ecdysozoa</taxon>
        <taxon>Arthropoda</taxon>
        <taxon>Hexapoda</taxon>
        <taxon>Insecta</taxon>
        <taxon>Pterygota</taxon>
        <taxon>Neoptera</taxon>
        <taxon>Paraneoptera</taxon>
        <taxon>Thysanoptera</taxon>
        <taxon>Terebrantia</taxon>
        <taxon>Thripoidea</taxon>
        <taxon>Thripidae</taxon>
        <taxon>Thrips</taxon>
    </lineage>
</organism>
<evidence type="ECO:0000313" key="4">
    <source>
        <dbReference type="RefSeq" id="XP_034244514.1"/>
    </source>
</evidence>
<accession>A0A6P8ZPQ5</accession>
<feature type="compositionally biased region" description="Low complexity" evidence="1">
    <location>
        <begin position="102"/>
        <end position="112"/>
    </location>
</feature>
<dbReference type="RefSeq" id="XP_034244514.1">
    <property type="nucleotide sequence ID" value="XM_034388623.1"/>
</dbReference>